<keyword evidence="4" id="KW-1185">Reference proteome</keyword>
<dbReference type="AlphaFoldDB" id="L1JFU4"/>
<organism evidence="2">
    <name type="scientific">Guillardia theta (strain CCMP2712)</name>
    <name type="common">Cryptophyte</name>
    <dbReference type="NCBI Taxonomy" id="905079"/>
    <lineage>
        <taxon>Eukaryota</taxon>
        <taxon>Cryptophyceae</taxon>
        <taxon>Pyrenomonadales</taxon>
        <taxon>Geminigeraceae</taxon>
        <taxon>Guillardia</taxon>
    </lineage>
</organism>
<dbReference type="EMBL" id="JH992991">
    <property type="protein sequence ID" value="EKX47197.1"/>
    <property type="molecule type" value="Genomic_DNA"/>
</dbReference>
<feature type="compositionally biased region" description="Basic and acidic residues" evidence="1">
    <location>
        <begin position="205"/>
        <end position="217"/>
    </location>
</feature>
<evidence type="ECO:0000313" key="2">
    <source>
        <dbReference type="EMBL" id="EKX47197.1"/>
    </source>
</evidence>
<protein>
    <submittedName>
        <fullName evidence="2 3">Uncharacterized protein</fullName>
    </submittedName>
</protein>
<feature type="region of interest" description="Disordered" evidence="1">
    <location>
        <begin position="1"/>
        <end position="28"/>
    </location>
</feature>
<feature type="region of interest" description="Disordered" evidence="1">
    <location>
        <begin position="334"/>
        <end position="353"/>
    </location>
</feature>
<dbReference type="GeneID" id="17303865"/>
<name>L1JFU4_GUITC</name>
<evidence type="ECO:0000313" key="4">
    <source>
        <dbReference type="Proteomes" id="UP000011087"/>
    </source>
</evidence>
<dbReference type="HOGENOM" id="CLU_669872_0_0_1"/>
<sequence>MEIKSSASPTRQRVHQNNQESSASLDQRTDERSSLAAFFLNDEDQCRFYGFLKIIETGVPCCCQIDNLGYFRLFDGTEFHELYLPNMKITAMDDLYLSMDFLHAREVSRSRPFQFEARCHEVREKWMSALADSGAVIGASTVGFAARRHGKALPDKEKHGDNASPQRPSRPLRQQRAGAGGNSTAKKAAGYSKDKETNAAQQASKRSDSKTSLRDAESDYPMGLIRKTPVAFIQFQGKRHQDARDSTEWVSEAARSSTPSMDELFVIPRFPPSPVLLRVRHRNVRTSVYKNVMGNVGNGRAQGLGSHREEKGVALKDQIDAFQKAANSGILHGSTALSSSEERSAAEEGSFQLRTPSLLSYPAELDARVEATSFSKTPTLAKKGGAKETGSKAKEQELSPWTNELSPRSPT</sequence>
<feature type="compositionally biased region" description="Low complexity" evidence="1">
    <location>
        <begin position="164"/>
        <end position="176"/>
    </location>
</feature>
<evidence type="ECO:0000313" key="3">
    <source>
        <dbReference type="EnsemblProtists" id="EKX47197"/>
    </source>
</evidence>
<dbReference type="RefSeq" id="XP_005834177.1">
    <property type="nucleotide sequence ID" value="XM_005834120.1"/>
</dbReference>
<gene>
    <name evidence="2" type="ORF">GUITHDRAFT_137783</name>
</gene>
<feature type="region of interest" description="Disordered" evidence="1">
    <location>
        <begin position="148"/>
        <end position="220"/>
    </location>
</feature>
<dbReference type="KEGG" id="gtt:GUITHDRAFT_137783"/>
<reference evidence="3" key="3">
    <citation type="submission" date="2015-06" db="UniProtKB">
        <authorList>
            <consortium name="EnsemblProtists"/>
        </authorList>
    </citation>
    <scope>IDENTIFICATION</scope>
</reference>
<feature type="region of interest" description="Disordered" evidence="1">
    <location>
        <begin position="371"/>
        <end position="411"/>
    </location>
</feature>
<dbReference type="PaxDb" id="55529-EKX47197"/>
<dbReference type="Proteomes" id="UP000011087">
    <property type="component" value="Unassembled WGS sequence"/>
</dbReference>
<evidence type="ECO:0000256" key="1">
    <source>
        <dbReference type="SAM" id="MobiDB-lite"/>
    </source>
</evidence>
<feature type="compositionally biased region" description="Basic and acidic residues" evidence="1">
    <location>
        <begin position="152"/>
        <end position="161"/>
    </location>
</feature>
<reference evidence="4" key="2">
    <citation type="submission" date="2012-11" db="EMBL/GenBank/DDBJ databases">
        <authorList>
            <person name="Kuo A."/>
            <person name="Curtis B.A."/>
            <person name="Tanifuji G."/>
            <person name="Burki F."/>
            <person name="Gruber A."/>
            <person name="Irimia M."/>
            <person name="Maruyama S."/>
            <person name="Arias M.C."/>
            <person name="Ball S.G."/>
            <person name="Gile G.H."/>
            <person name="Hirakawa Y."/>
            <person name="Hopkins J.F."/>
            <person name="Rensing S.A."/>
            <person name="Schmutz J."/>
            <person name="Symeonidi A."/>
            <person name="Elias M."/>
            <person name="Eveleigh R.J."/>
            <person name="Herman E.K."/>
            <person name="Klute M.J."/>
            <person name="Nakayama T."/>
            <person name="Obornik M."/>
            <person name="Reyes-Prieto A."/>
            <person name="Armbrust E.V."/>
            <person name="Aves S.J."/>
            <person name="Beiko R.G."/>
            <person name="Coutinho P."/>
            <person name="Dacks J.B."/>
            <person name="Durnford D.G."/>
            <person name="Fast N.M."/>
            <person name="Green B.R."/>
            <person name="Grisdale C."/>
            <person name="Hempe F."/>
            <person name="Henrissat B."/>
            <person name="Hoppner M.P."/>
            <person name="Ishida K.-I."/>
            <person name="Kim E."/>
            <person name="Koreny L."/>
            <person name="Kroth P.G."/>
            <person name="Liu Y."/>
            <person name="Malik S.-B."/>
            <person name="Maier U.G."/>
            <person name="McRose D."/>
            <person name="Mock T."/>
            <person name="Neilson J.A."/>
            <person name="Onodera N.T."/>
            <person name="Poole A.M."/>
            <person name="Pritham E.J."/>
            <person name="Richards T.A."/>
            <person name="Rocap G."/>
            <person name="Roy S.W."/>
            <person name="Sarai C."/>
            <person name="Schaack S."/>
            <person name="Shirato S."/>
            <person name="Slamovits C.H."/>
            <person name="Spencer D.F."/>
            <person name="Suzuki S."/>
            <person name="Worden A.Z."/>
            <person name="Zauner S."/>
            <person name="Barry K."/>
            <person name="Bell C."/>
            <person name="Bharti A.K."/>
            <person name="Crow J.A."/>
            <person name="Grimwood J."/>
            <person name="Kramer R."/>
            <person name="Lindquist E."/>
            <person name="Lucas S."/>
            <person name="Salamov A."/>
            <person name="McFadden G.I."/>
            <person name="Lane C.E."/>
            <person name="Keeling P.J."/>
            <person name="Gray M.W."/>
            <person name="Grigoriev I.V."/>
            <person name="Archibald J.M."/>
        </authorList>
    </citation>
    <scope>NUCLEOTIDE SEQUENCE</scope>
    <source>
        <strain evidence="4">CCMP2712</strain>
    </source>
</reference>
<feature type="compositionally biased region" description="Polar residues" evidence="1">
    <location>
        <begin position="1"/>
        <end position="26"/>
    </location>
</feature>
<feature type="compositionally biased region" description="Basic and acidic residues" evidence="1">
    <location>
        <begin position="385"/>
        <end position="397"/>
    </location>
</feature>
<feature type="compositionally biased region" description="Polar residues" evidence="1">
    <location>
        <begin position="399"/>
        <end position="411"/>
    </location>
</feature>
<dbReference type="EnsemblProtists" id="EKX47197">
    <property type="protein sequence ID" value="EKX47197"/>
    <property type="gene ID" value="GUITHDRAFT_137783"/>
</dbReference>
<accession>L1JFU4</accession>
<proteinExistence type="predicted"/>
<reference evidence="2 4" key="1">
    <citation type="journal article" date="2012" name="Nature">
        <title>Algal genomes reveal evolutionary mosaicism and the fate of nucleomorphs.</title>
        <authorList>
            <consortium name="DOE Joint Genome Institute"/>
            <person name="Curtis B.A."/>
            <person name="Tanifuji G."/>
            <person name="Burki F."/>
            <person name="Gruber A."/>
            <person name="Irimia M."/>
            <person name="Maruyama S."/>
            <person name="Arias M.C."/>
            <person name="Ball S.G."/>
            <person name="Gile G.H."/>
            <person name="Hirakawa Y."/>
            <person name="Hopkins J.F."/>
            <person name="Kuo A."/>
            <person name="Rensing S.A."/>
            <person name="Schmutz J."/>
            <person name="Symeonidi A."/>
            <person name="Elias M."/>
            <person name="Eveleigh R.J."/>
            <person name="Herman E.K."/>
            <person name="Klute M.J."/>
            <person name="Nakayama T."/>
            <person name="Obornik M."/>
            <person name="Reyes-Prieto A."/>
            <person name="Armbrust E.V."/>
            <person name="Aves S.J."/>
            <person name="Beiko R.G."/>
            <person name="Coutinho P."/>
            <person name="Dacks J.B."/>
            <person name="Durnford D.G."/>
            <person name="Fast N.M."/>
            <person name="Green B.R."/>
            <person name="Grisdale C.J."/>
            <person name="Hempel F."/>
            <person name="Henrissat B."/>
            <person name="Hoppner M.P."/>
            <person name="Ishida K."/>
            <person name="Kim E."/>
            <person name="Koreny L."/>
            <person name="Kroth P.G."/>
            <person name="Liu Y."/>
            <person name="Malik S.B."/>
            <person name="Maier U.G."/>
            <person name="McRose D."/>
            <person name="Mock T."/>
            <person name="Neilson J.A."/>
            <person name="Onodera N.T."/>
            <person name="Poole A.M."/>
            <person name="Pritham E.J."/>
            <person name="Richards T.A."/>
            <person name="Rocap G."/>
            <person name="Roy S.W."/>
            <person name="Sarai C."/>
            <person name="Schaack S."/>
            <person name="Shirato S."/>
            <person name="Slamovits C.H."/>
            <person name="Spencer D.F."/>
            <person name="Suzuki S."/>
            <person name="Worden A.Z."/>
            <person name="Zauner S."/>
            <person name="Barry K."/>
            <person name="Bell C."/>
            <person name="Bharti A.K."/>
            <person name="Crow J.A."/>
            <person name="Grimwood J."/>
            <person name="Kramer R."/>
            <person name="Lindquist E."/>
            <person name="Lucas S."/>
            <person name="Salamov A."/>
            <person name="McFadden G.I."/>
            <person name="Lane C.E."/>
            <person name="Keeling P.J."/>
            <person name="Gray M.W."/>
            <person name="Grigoriev I.V."/>
            <person name="Archibald J.M."/>
        </authorList>
    </citation>
    <scope>NUCLEOTIDE SEQUENCE</scope>
    <source>
        <strain evidence="2 4">CCMP2712</strain>
    </source>
</reference>